<keyword evidence="2" id="KW-0732">Signal</keyword>
<evidence type="ECO:0000256" key="1">
    <source>
        <dbReference type="ARBA" id="ARBA00004442"/>
    </source>
</evidence>
<gene>
    <name evidence="7" type="ORF">EVA_03135</name>
</gene>
<dbReference type="Pfam" id="PF07980">
    <property type="entry name" value="SusD_RagB"/>
    <property type="match status" value="1"/>
</dbReference>
<dbReference type="SUPFAM" id="SSF48452">
    <property type="entry name" value="TPR-like"/>
    <property type="match status" value="1"/>
</dbReference>
<dbReference type="Gene3D" id="1.25.40.390">
    <property type="match status" value="1"/>
</dbReference>
<dbReference type="InterPro" id="IPR033985">
    <property type="entry name" value="SusD-like_N"/>
</dbReference>
<protein>
    <submittedName>
        <fullName evidence="7">RagB/SusD domain-containing protein</fullName>
    </submittedName>
</protein>
<keyword evidence="3" id="KW-0472">Membrane</keyword>
<dbReference type="InterPro" id="IPR011990">
    <property type="entry name" value="TPR-like_helical_dom_sf"/>
</dbReference>
<evidence type="ECO:0000313" key="7">
    <source>
        <dbReference type="EMBL" id="EJX08746.1"/>
    </source>
</evidence>
<evidence type="ECO:0000259" key="5">
    <source>
        <dbReference type="Pfam" id="PF07980"/>
    </source>
</evidence>
<sequence length="459" mass="51381">MKKKYITSFVLAALLSAGCSSSFLDQDPPLYIEPEDIYSSAERIEATLMGLYGSLKNTQQESFMGGKTYLVFDQRGEDICNVSGNLSSLYDAYTMNVSPVSTENTTTWNNAYATINNVNLFLEGIEGGKDVLGDKYAQFKAEALFIRALCYYYLNNLYSQPYLLKHDAKSVPLRLTAQKGSEGNAMPRSTVEQVYNQVLADLQDLQALPDGTATEEGTTRATKGAAHMLKMRVNMALGKWEEAITEGKAVKGYELVSDVTKLFQTPYYTSETIFSLPMATNNTPNTQQGLAEYYTDPKILKIDLKNGIMAEANYSLADDKRMAFKTKEETLAKFTDVRTKLDWVPIFRYAETLLNLAECYANTPNGESQAKDYLKQVRHRSLAADKDKLNIDALSGDALKQAIYKERRLEFIGEGLRGIDVLRRGENFVRGEKVFSPKSNGYIWPIPQAESLLNPDINK</sequence>
<reference evidence="7" key="1">
    <citation type="journal article" date="2012" name="PLoS ONE">
        <title>Gene sets for utilization of primary and secondary nutrition supplies in the distal gut of endangered iberian lynx.</title>
        <authorList>
            <person name="Alcaide M."/>
            <person name="Messina E."/>
            <person name="Richter M."/>
            <person name="Bargiela R."/>
            <person name="Peplies J."/>
            <person name="Huws S.A."/>
            <person name="Newbold C.J."/>
            <person name="Golyshin P.N."/>
            <person name="Simon M.A."/>
            <person name="Lopez G."/>
            <person name="Yakimov M.M."/>
            <person name="Ferrer M."/>
        </authorList>
    </citation>
    <scope>NUCLEOTIDE SEQUENCE</scope>
</reference>
<feature type="domain" description="SusD-like N-terminal" evidence="6">
    <location>
        <begin position="23"/>
        <end position="229"/>
    </location>
</feature>
<dbReference type="AlphaFoldDB" id="J9D7J8"/>
<dbReference type="Pfam" id="PF14322">
    <property type="entry name" value="SusD-like_3"/>
    <property type="match status" value="1"/>
</dbReference>
<dbReference type="CDD" id="cd08977">
    <property type="entry name" value="SusD"/>
    <property type="match status" value="1"/>
</dbReference>
<name>J9D7J8_9ZZZZ</name>
<dbReference type="PROSITE" id="PS51257">
    <property type="entry name" value="PROKAR_LIPOPROTEIN"/>
    <property type="match status" value="1"/>
</dbReference>
<keyword evidence="4" id="KW-0998">Cell outer membrane</keyword>
<proteinExistence type="predicted"/>
<feature type="domain" description="RagB/SusD" evidence="5">
    <location>
        <begin position="332"/>
        <end position="423"/>
    </location>
</feature>
<comment type="subcellular location">
    <subcellularLocation>
        <location evidence="1">Cell outer membrane</location>
    </subcellularLocation>
</comment>
<evidence type="ECO:0000256" key="3">
    <source>
        <dbReference type="ARBA" id="ARBA00023136"/>
    </source>
</evidence>
<dbReference type="GO" id="GO:0009279">
    <property type="term" value="C:cell outer membrane"/>
    <property type="evidence" value="ECO:0007669"/>
    <property type="project" value="UniProtKB-SubCell"/>
</dbReference>
<dbReference type="InterPro" id="IPR012944">
    <property type="entry name" value="SusD_RagB_dom"/>
</dbReference>
<accession>J9D7J8</accession>
<evidence type="ECO:0000256" key="2">
    <source>
        <dbReference type="ARBA" id="ARBA00022729"/>
    </source>
</evidence>
<comment type="caution">
    <text evidence="7">The sequence shown here is derived from an EMBL/GenBank/DDBJ whole genome shotgun (WGS) entry which is preliminary data.</text>
</comment>
<dbReference type="EMBL" id="AMCI01000551">
    <property type="protein sequence ID" value="EJX08746.1"/>
    <property type="molecule type" value="Genomic_DNA"/>
</dbReference>
<evidence type="ECO:0000259" key="6">
    <source>
        <dbReference type="Pfam" id="PF14322"/>
    </source>
</evidence>
<evidence type="ECO:0000256" key="4">
    <source>
        <dbReference type="ARBA" id="ARBA00023237"/>
    </source>
</evidence>
<organism evidence="7">
    <name type="scientific">gut metagenome</name>
    <dbReference type="NCBI Taxonomy" id="749906"/>
    <lineage>
        <taxon>unclassified sequences</taxon>
        <taxon>metagenomes</taxon>
        <taxon>organismal metagenomes</taxon>
    </lineage>
</organism>